<dbReference type="GO" id="GO:0031992">
    <property type="term" value="F:energy transducer activity"/>
    <property type="evidence" value="ECO:0007669"/>
    <property type="project" value="InterPro"/>
</dbReference>
<keyword evidence="17" id="KW-1185">Reference proteome</keyword>
<evidence type="ECO:0000313" key="18">
    <source>
        <dbReference type="Proteomes" id="UP001220209"/>
    </source>
</evidence>
<keyword evidence="6" id="KW-0812">Transmembrane</keyword>
<dbReference type="SUPFAM" id="SSF74653">
    <property type="entry name" value="TolA/TonB C-terminal domain"/>
    <property type="match status" value="1"/>
</dbReference>
<dbReference type="PANTHER" id="PTHR33446:SF2">
    <property type="entry name" value="PROTEIN TONB"/>
    <property type="match status" value="1"/>
</dbReference>
<dbReference type="Proteomes" id="UP001220209">
    <property type="component" value="Chromosome 3"/>
</dbReference>
<dbReference type="InterPro" id="IPR051045">
    <property type="entry name" value="TonB-dependent_transducer"/>
</dbReference>
<reference evidence="15 18" key="3">
    <citation type="submission" date="2021-12" db="EMBL/GenBank/DDBJ databases">
        <title>Genomic and phenotypic characterization of three Burkholderia contaminans isolates recovered from different sources.</title>
        <authorList>
            <person name="Lopez De Volder A."/>
            <person name="Fan Y."/>
            <person name="Nunvar J."/>
            <person name="Herrera T."/>
            <person name="Timp W."/>
            <person name="Degrossi J."/>
        </authorList>
    </citation>
    <scope>NUCLEOTIDE SEQUENCE [LARGE SCALE GENOMIC DNA]</scope>
    <source>
        <strain evidence="15 18">LMG 23361</strain>
    </source>
</reference>
<accession>A0A1R1VYF2</accession>
<evidence type="ECO:0000313" key="14">
    <source>
        <dbReference type="EMBL" id="MBO1833104.1"/>
    </source>
</evidence>
<dbReference type="GO" id="GO:0015031">
    <property type="term" value="P:protein transport"/>
    <property type="evidence" value="ECO:0007669"/>
    <property type="project" value="UniProtKB-UniRule"/>
</dbReference>
<comment type="subcellular location">
    <subcellularLocation>
        <location evidence="1 10">Cell inner membrane</location>
        <topology evidence="1 10">Single-pass membrane protein</topology>
        <orientation evidence="1 10">Periplasmic side</orientation>
    </subcellularLocation>
</comment>
<evidence type="ECO:0000313" key="13">
    <source>
        <dbReference type="EMBL" id="MBK1932607.1"/>
    </source>
</evidence>
<dbReference type="Proteomes" id="UP000611459">
    <property type="component" value="Unassembled WGS sequence"/>
</dbReference>
<dbReference type="AlphaFoldDB" id="A0A1R1VYF2"/>
<dbReference type="NCBIfam" id="TIGR01352">
    <property type="entry name" value="tonB_Cterm"/>
    <property type="match status" value="1"/>
</dbReference>
<dbReference type="PANTHER" id="PTHR33446">
    <property type="entry name" value="PROTEIN TONB-RELATED"/>
    <property type="match status" value="1"/>
</dbReference>
<reference evidence="14 17" key="2">
    <citation type="submission" date="2021-03" db="EMBL/GenBank/DDBJ databases">
        <title>Clinical course, treatment and visual outcome of an outbreak of Burkholderia contaminans endophthalmitis following cataract surgery.</title>
        <authorList>
            <person name="Lind C."/>
            <person name="Olsen K."/>
            <person name="Angelsen N.K."/>
            <person name="Krefting E.A."/>
            <person name="Fossen K."/>
            <person name="Gravningen K."/>
            <person name="Depoorter E."/>
            <person name="Vandamme P."/>
            <person name="Bertelsen G."/>
        </authorList>
    </citation>
    <scope>NUCLEOTIDE SEQUENCE [LARGE SCALE GENOMIC DNA]</scope>
    <source>
        <strain evidence="14 17">51242556</strain>
    </source>
</reference>
<evidence type="ECO:0000256" key="10">
    <source>
        <dbReference type="RuleBase" id="RU362123"/>
    </source>
</evidence>
<dbReference type="GO" id="GO:0015891">
    <property type="term" value="P:siderophore transport"/>
    <property type="evidence" value="ECO:0007669"/>
    <property type="project" value="InterPro"/>
</dbReference>
<feature type="compositionally biased region" description="Pro residues" evidence="11">
    <location>
        <begin position="136"/>
        <end position="146"/>
    </location>
</feature>
<dbReference type="GO" id="GO:0098797">
    <property type="term" value="C:plasma membrane protein complex"/>
    <property type="evidence" value="ECO:0007669"/>
    <property type="project" value="TreeGrafter"/>
</dbReference>
<dbReference type="GeneID" id="93195347"/>
<evidence type="ECO:0000256" key="11">
    <source>
        <dbReference type="SAM" id="MobiDB-lite"/>
    </source>
</evidence>
<evidence type="ECO:0000256" key="8">
    <source>
        <dbReference type="ARBA" id="ARBA00022989"/>
    </source>
</evidence>
<evidence type="ECO:0000259" key="12">
    <source>
        <dbReference type="PROSITE" id="PS52015"/>
    </source>
</evidence>
<dbReference type="EMBL" id="CP090642">
    <property type="protein sequence ID" value="WFN22862.1"/>
    <property type="molecule type" value="Genomic_DNA"/>
</dbReference>
<dbReference type="Proteomes" id="UP000664048">
    <property type="component" value="Unassembled WGS sequence"/>
</dbReference>
<feature type="compositionally biased region" description="Low complexity" evidence="11">
    <location>
        <begin position="147"/>
        <end position="156"/>
    </location>
</feature>
<keyword evidence="7 10" id="KW-0653">Protein transport</keyword>
<keyword evidence="5 10" id="KW-0997">Cell inner membrane</keyword>
<evidence type="ECO:0000256" key="9">
    <source>
        <dbReference type="ARBA" id="ARBA00023136"/>
    </source>
</evidence>
<dbReference type="InterPro" id="IPR037682">
    <property type="entry name" value="TonB_C"/>
</dbReference>
<evidence type="ECO:0000313" key="15">
    <source>
        <dbReference type="EMBL" id="WFN22862.1"/>
    </source>
</evidence>
<evidence type="ECO:0000313" key="17">
    <source>
        <dbReference type="Proteomes" id="UP000664048"/>
    </source>
</evidence>
<dbReference type="EMBL" id="JAENIB010000009">
    <property type="protein sequence ID" value="MBK1932607.1"/>
    <property type="molecule type" value="Genomic_DNA"/>
</dbReference>
<keyword evidence="10" id="KW-0735">Signal-anchor</keyword>
<reference evidence="13" key="1">
    <citation type="submission" date="2021-01" db="EMBL/GenBank/DDBJ databases">
        <title>Outbreak of Burkholderia contaminns endophthalmitis traced to a clinical ventilation system.</title>
        <authorList>
            <person name="Lipuma J."/>
            <person name="Spilker T."/>
            <person name="Kratholm J."/>
        </authorList>
    </citation>
    <scope>NUCLEOTIDE SEQUENCE</scope>
    <source>
        <strain evidence="13">HI4954</strain>
    </source>
</reference>
<evidence type="ECO:0000256" key="5">
    <source>
        <dbReference type="ARBA" id="ARBA00022519"/>
    </source>
</evidence>
<comment type="function">
    <text evidence="10">Interacts with outer membrane receptor proteins that carry out high-affinity binding and energy dependent uptake into the periplasmic space of specific substrates. It could act to transduce energy from the cytoplasmic membrane to specific energy-requiring processes in the outer membrane, resulting in the release into the periplasm of ligands bound by these outer membrane proteins.</text>
</comment>
<feature type="region of interest" description="Disordered" evidence="11">
    <location>
        <begin position="76"/>
        <end position="160"/>
    </location>
</feature>
<evidence type="ECO:0000256" key="4">
    <source>
        <dbReference type="ARBA" id="ARBA00022475"/>
    </source>
</evidence>
<dbReference type="GO" id="GO:0055085">
    <property type="term" value="P:transmembrane transport"/>
    <property type="evidence" value="ECO:0007669"/>
    <property type="project" value="InterPro"/>
</dbReference>
<protein>
    <recommendedName>
        <fullName evidence="10">Protein TonB</fullName>
    </recommendedName>
</protein>
<proteinExistence type="inferred from homology"/>
<dbReference type="PRINTS" id="PR01374">
    <property type="entry name" value="TONBPROTEIN"/>
</dbReference>
<feature type="domain" description="TonB C-terminal" evidence="12">
    <location>
        <begin position="171"/>
        <end position="262"/>
    </location>
</feature>
<dbReference type="InterPro" id="IPR003538">
    <property type="entry name" value="TonB"/>
</dbReference>
<evidence type="ECO:0000256" key="3">
    <source>
        <dbReference type="ARBA" id="ARBA00022448"/>
    </source>
</evidence>
<keyword evidence="4 10" id="KW-1003">Cell membrane</keyword>
<evidence type="ECO:0000256" key="6">
    <source>
        <dbReference type="ARBA" id="ARBA00022692"/>
    </source>
</evidence>
<dbReference type="PROSITE" id="PS52015">
    <property type="entry name" value="TONB_CTD"/>
    <property type="match status" value="1"/>
</dbReference>
<organism evidence="13 16">
    <name type="scientific">Burkholderia contaminans</name>
    <dbReference type="NCBI Taxonomy" id="488447"/>
    <lineage>
        <taxon>Bacteria</taxon>
        <taxon>Pseudomonadati</taxon>
        <taxon>Pseudomonadota</taxon>
        <taxon>Betaproteobacteria</taxon>
        <taxon>Burkholderiales</taxon>
        <taxon>Burkholderiaceae</taxon>
        <taxon>Burkholderia</taxon>
        <taxon>Burkholderia cepacia complex</taxon>
    </lineage>
</organism>
<evidence type="ECO:0000256" key="7">
    <source>
        <dbReference type="ARBA" id="ARBA00022927"/>
    </source>
</evidence>
<feature type="compositionally biased region" description="Pro residues" evidence="11">
    <location>
        <begin position="77"/>
        <end position="100"/>
    </location>
</feature>
<gene>
    <name evidence="14" type="ORF">J4M89_27330</name>
    <name evidence="13" type="ORF">JIN94_22240</name>
    <name evidence="15" type="ORF">LXE91_33445</name>
</gene>
<dbReference type="OrthoDB" id="9115347at2"/>
<keyword evidence="9" id="KW-0472">Membrane</keyword>
<dbReference type="InterPro" id="IPR006260">
    <property type="entry name" value="TonB/TolA_C"/>
</dbReference>
<keyword evidence="8" id="KW-1133">Transmembrane helix</keyword>
<evidence type="ECO:0000313" key="16">
    <source>
        <dbReference type="Proteomes" id="UP000611459"/>
    </source>
</evidence>
<evidence type="ECO:0000256" key="2">
    <source>
        <dbReference type="ARBA" id="ARBA00006555"/>
    </source>
</evidence>
<feature type="compositionally biased region" description="Low complexity" evidence="11">
    <location>
        <begin position="120"/>
        <end position="129"/>
    </location>
</feature>
<keyword evidence="3 10" id="KW-0813">Transport</keyword>
<dbReference type="EMBL" id="JAGEMX010000010">
    <property type="protein sequence ID" value="MBO1833104.1"/>
    <property type="molecule type" value="Genomic_DNA"/>
</dbReference>
<comment type="similarity">
    <text evidence="2 10">Belongs to the TonB family.</text>
</comment>
<evidence type="ECO:0000256" key="1">
    <source>
        <dbReference type="ARBA" id="ARBA00004383"/>
    </source>
</evidence>
<dbReference type="GO" id="GO:0030288">
    <property type="term" value="C:outer membrane-bounded periplasmic space"/>
    <property type="evidence" value="ECO:0007669"/>
    <property type="project" value="InterPro"/>
</dbReference>
<dbReference type="Pfam" id="PF03544">
    <property type="entry name" value="TonB_C"/>
    <property type="match status" value="1"/>
</dbReference>
<dbReference type="RefSeq" id="WP_039355178.1">
    <property type="nucleotide sequence ID" value="NZ_AP018359.1"/>
</dbReference>
<dbReference type="Gene3D" id="3.30.1150.10">
    <property type="match status" value="1"/>
</dbReference>
<sequence length="262" mass="27063">MTSDSLPARPWDDIAVRENTSQAPYARTRRLACAAGVLLAHALGLYVAVHQSAVTLRLEAGRPAGGTVQVQLVAAPAPRPAPTPPAPPKPRTEPPKPVAPAKPEKAHVLASRAPSPRTVEAAPQEAPKPAETRPVTPVPAPHPAPEAAPAQPVAQPAPGPNVLDAPKQISAGELKQLGCQMPRPDYPAKARRLQQEGTVVVHLSIGTDGAVTSARVAQSSGSPLLDAAAVAAIRAGRCHPYETAGIARSVEATQPIAFNLND</sequence>
<name>A0A1R1VYF2_9BURK</name>